<keyword evidence="2" id="KW-0547">Nucleotide-binding</keyword>
<keyword evidence="2" id="KW-0067">ATP-binding</keyword>
<dbReference type="InterPro" id="IPR029439">
    <property type="entry name" value="Wzt_C"/>
</dbReference>
<evidence type="ECO:0000259" key="1">
    <source>
        <dbReference type="Pfam" id="PF14524"/>
    </source>
</evidence>
<reference evidence="2" key="1">
    <citation type="submission" date="2020-05" db="EMBL/GenBank/DDBJ databases">
        <authorList>
            <person name="Delgado-Blas J."/>
        </authorList>
    </citation>
    <scope>NUCLEOTIDE SEQUENCE</scope>
    <source>
        <strain evidence="2">BB1454</strain>
    </source>
</reference>
<dbReference type="PANTHER" id="PTHR46743:SF2">
    <property type="entry name" value="TEICHOIC ACIDS EXPORT ATP-BINDING PROTEIN TAGH"/>
    <property type="match status" value="1"/>
</dbReference>
<dbReference type="InterPro" id="IPR050683">
    <property type="entry name" value="Bact_Polysacc_Export_ATP-bd"/>
</dbReference>
<dbReference type="CDD" id="cd10147">
    <property type="entry name" value="Wzt_C-like"/>
    <property type="match status" value="1"/>
</dbReference>
<gene>
    <name evidence="2" type="primary">tagH</name>
    <name evidence="2" type="ORF">GHA_02784</name>
</gene>
<dbReference type="Gene3D" id="3.40.50.300">
    <property type="entry name" value="P-loop containing nucleotide triphosphate hydrolases"/>
    <property type="match status" value="1"/>
</dbReference>
<dbReference type="InterPro" id="IPR027417">
    <property type="entry name" value="P-loop_NTPase"/>
</dbReference>
<proteinExistence type="predicted"/>
<comment type="caution">
    <text evidence="2">The sequence shown here is derived from an EMBL/GenBank/DDBJ whole genome shotgun (WGS) entry which is preliminary data.</text>
</comment>
<keyword evidence="2" id="KW-0378">Hydrolase</keyword>
<organism evidence="2 3">
    <name type="scientific">Comamonas aquatica</name>
    <dbReference type="NCBI Taxonomy" id="225991"/>
    <lineage>
        <taxon>Bacteria</taxon>
        <taxon>Pseudomonadati</taxon>
        <taxon>Pseudomonadota</taxon>
        <taxon>Betaproteobacteria</taxon>
        <taxon>Burkholderiales</taxon>
        <taxon>Comamonadaceae</taxon>
        <taxon>Comamonas</taxon>
    </lineage>
</organism>
<dbReference type="Pfam" id="PF14524">
    <property type="entry name" value="Wzt_C"/>
    <property type="match status" value="1"/>
</dbReference>
<dbReference type="Proteomes" id="UP000834458">
    <property type="component" value="Unassembled WGS sequence"/>
</dbReference>
<dbReference type="EC" id="3.6.3.40" evidence="2"/>
<sequence>MGLSREQLNDRLDSIIAFSGLDSALDMPVKTYSSGMQVRLAFSVATSVEPDILIVDEALSVGDGVFAKRSFDRVMQLRERGTALLLCSHAMFHVDLFCERTMWLHKGAIRDFGNTTYVLPHYQEFLDSHHHDAGPTLSAGSAVPTFGKEGEVLQASETQSQAPTLAASVDGAEPATTTVKPAVPRLLKAQVSMDGMEGKELLGTSLQSTLEIAVQLQVSKEEPHPRVAVVISSASGKIIGSSICDTHAIASQDPAGHASIDFSLPQMPLNKGRYRIGIYLMAHDGRYVYEWMDPYAHIELAHDGVHQGPWLLPGQWHCSPPHTNTATAHIA</sequence>
<dbReference type="AlphaFoldDB" id="A0AA35GLG4"/>
<feature type="domain" description="Wzt C-terminal" evidence="1">
    <location>
        <begin position="204"/>
        <end position="301"/>
    </location>
</feature>
<evidence type="ECO:0000313" key="2">
    <source>
        <dbReference type="EMBL" id="CAB5701258.1"/>
    </source>
</evidence>
<dbReference type="GO" id="GO:0005524">
    <property type="term" value="F:ATP binding"/>
    <property type="evidence" value="ECO:0007669"/>
    <property type="project" value="UniProtKB-KW"/>
</dbReference>
<accession>A0AA35GLG4</accession>
<evidence type="ECO:0000313" key="3">
    <source>
        <dbReference type="Proteomes" id="UP000834458"/>
    </source>
</evidence>
<dbReference type="Gene3D" id="2.70.50.60">
    <property type="entry name" value="abc- transporter (atp binding component) like domain"/>
    <property type="match status" value="1"/>
</dbReference>
<dbReference type="EMBL" id="CAHPSC010000045">
    <property type="protein sequence ID" value="CAB5701258.1"/>
    <property type="molecule type" value="Genomic_DNA"/>
</dbReference>
<dbReference type="SUPFAM" id="SSF52540">
    <property type="entry name" value="P-loop containing nucleoside triphosphate hydrolases"/>
    <property type="match status" value="1"/>
</dbReference>
<protein>
    <submittedName>
        <fullName evidence="2">Teichoic acids export ATP-binding protein TagH</fullName>
        <ecNumber evidence="2">3.6.3.40</ecNumber>
    </submittedName>
</protein>
<dbReference type="PANTHER" id="PTHR46743">
    <property type="entry name" value="TEICHOIC ACIDS EXPORT ATP-BINDING PROTEIN TAGH"/>
    <property type="match status" value="1"/>
</dbReference>
<dbReference type="GO" id="GO:0016787">
    <property type="term" value="F:hydrolase activity"/>
    <property type="evidence" value="ECO:0007669"/>
    <property type="project" value="UniProtKB-KW"/>
</dbReference>
<name>A0AA35GLG4_9BURK</name>